<gene>
    <name evidence="1" type="ORF">JAN5088_02020</name>
</gene>
<dbReference type="Proteomes" id="UP000048908">
    <property type="component" value="Unassembled WGS sequence"/>
</dbReference>
<evidence type="ECO:0000313" key="2">
    <source>
        <dbReference type="Proteomes" id="UP000048908"/>
    </source>
</evidence>
<dbReference type="STRING" id="282197.SAMN04488517_10268"/>
<accession>A0A0M6XQ40</accession>
<evidence type="ECO:0000313" key="1">
    <source>
        <dbReference type="EMBL" id="CTQ33239.1"/>
    </source>
</evidence>
<keyword evidence="2" id="KW-1185">Reference proteome</keyword>
<dbReference type="AlphaFoldDB" id="A0A0M6XQ40"/>
<dbReference type="EMBL" id="CXPG01000020">
    <property type="protein sequence ID" value="CTQ33239.1"/>
    <property type="molecule type" value="Genomic_DNA"/>
</dbReference>
<protein>
    <submittedName>
        <fullName evidence="1">Uncharacterized protein</fullName>
    </submittedName>
</protein>
<name>A0A0M6XQ40_9RHOB</name>
<sequence>MTRDPLDMLGQLAGLRADRSAARLAKVQVLIDRLQGKLDALRNAAPGTPGSIAEAVMRDRWHRWRAGQIAELNLQIARLEGIAQPHREAHARDAARQAVLERLKKKARR</sequence>
<proteinExistence type="predicted"/>
<reference evidence="1 2" key="1">
    <citation type="submission" date="2015-07" db="EMBL/GenBank/DDBJ databases">
        <authorList>
            <person name="Noorani M."/>
        </authorList>
    </citation>
    <scope>NUCLEOTIDE SEQUENCE [LARGE SCALE GENOMIC DNA]</scope>
    <source>
        <strain evidence="1 2">CECT 5088</strain>
    </source>
</reference>
<dbReference type="OrthoDB" id="7659299at2"/>
<organism evidence="1 2">
    <name type="scientific">Jannaschia rubra</name>
    <dbReference type="NCBI Taxonomy" id="282197"/>
    <lineage>
        <taxon>Bacteria</taxon>
        <taxon>Pseudomonadati</taxon>
        <taxon>Pseudomonadota</taxon>
        <taxon>Alphaproteobacteria</taxon>
        <taxon>Rhodobacterales</taxon>
        <taxon>Roseobacteraceae</taxon>
        <taxon>Jannaschia</taxon>
    </lineage>
</organism>
<dbReference type="RefSeq" id="WP_055682672.1">
    <property type="nucleotide sequence ID" value="NZ_CXPG01000020.1"/>
</dbReference>